<feature type="transmembrane region" description="Helical" evidence="8">
    <location>
        <begin position="203"/>
        <end position="222"/>
    </location>
</feature>
<feature type="transmembrane region" description="Helical" evidence="8">
    <location>
        <begin position="168"/>
        <end position="191"/>
    </location>
</feature>
<feature type="transmembrane region" description="Helical" evidence="8">
    <location>
        <begin position="272"/>
        <end position="293"/>
    </location>
</feature>
<keyword evidence="3" id="KW-0813">Transport</keyword>
<dbReference type="GO" id="GO:0005886">
    <property type="term" value="C:plasma membrane"/>
    <property type="evidence" value="ECO:0007669"/>
    <property type="project" value="UniProtKB-SubCell"/>
</dbReference>
<dbReference type="PANTHER" id="PTHR42718">
    <property type="entry name" value="MAJOR FACILITATOR SUPERFAMILY MULTIDRUG TRANSPORTER MFSC"/>
    <property type="match status" value="1"/>
</dbReference>
<feature type="transmembrane region" description="Helical" evidence="8">
    <location>
        <begin position="313"/>
        <end position="331"/>
    </location>
</feature>
<name>A0A0D6PJ19_9PROT</name>
<keyword evidence="4" id="KW-1003">Cell membrane</keyword>
<comment type="caution">
    <text evidence="10">The sequence shown here is derived from an EMBL/GenBank/DDBJ whole genome shotgun (WGS) entry which is preliminary data.</text>
</comment>
<evidence type="ECO:0000259" key="9">
    <source>
        <dbReference type="PROSITE" id="PS50850"/>
    </source>
</evidence>
<feature type="transmembrane region" description="Helical" evidence="8">
    <location>
        <begin position="15"/>
        <end position="34"/>
    </location>
</feature>
<dbReference type="EMBL" id="BANC01000059">
    <property type="protein sequence ID" value="GAN80819.1"/>
    <property type="molecule type" value="Genomic_DNA"/>
</dbReference>
<feature type="transmembrane region" description="Helical" evidence="8">
    <location>
        <begin position="139"/>
        <end position="162"/>
    </location>
</feature>
<organism evidence="10 11">
    <name type="scientific">Acidocella aminolytica 101 = DSM 11237</name>
    <dbReference type="NCBI Taxonomy" id="1120923"/>
    <lineage>
        <taxon>Bacteria</taxon>
        <taxon>Pseudomonadati</taxon>
        <taxon>Pseudomonadota</taxon>
        <taxon>Alphaproteobacteria</taxon>
        <taxon>Acetobacterales</taxon>
        <taxon>Acidocellaceae</taxon>
        <taxon>Acidocella</taxon>
    </lineage>
</organism>
<gene>
    <name evidence="10" type="ORF">Aam_060_045</name>
</gene>
<dbReference type="NCBIfam" id="TIGR00711">
    <property type="entry name" value="efflux_EmrB"/>
    <property type="match status" value="1"/>
</dbReference>
<evidence type="ECO:0000256" key="5">
    <source>
        <dbReference type="ARBA" id="ARBA00022692"/>
    </source>
</evidence>
<evidence type="ECO:0000256" key="2">
    <source>
        <dbReference type="ARBA" id="ARBA00008537"/>
    </source>
</evidence>
<dbReference type="Pfam" id="PF07690">
    <property type="entry name" value="MFS_1"/>
    <property type="match status" value="1"/>
</dbReference>
<dbReference type="RefSeq" id="WP_048879208.1">
    <property type="nucleotide sequence ID" value="NZ_BANC01000059.1"/>
</dbReference>
<sequence length="522" mass="56659">MTENIAEAIPLKNRIAVAGALLGAFMAVLNIQVVNTSLPDIQGGIGTGLDNGGWISTAYLIGEIIVIPLSGWLMNVFSLRRYLIGNTILFLLFSVACGLSTNFPEMVALRAIQGFTGGVLIPLALVCVMILLPPRARSMGFAMFALTATFAPAIGPTIGGWITDAYGWRYIFFLNLVPGAFMLPALFWGLAPAPMRLDQFLRGDWLGVFTMAVGLGTLQTVLEEGNKDDWFSSSFITRLSLISAISLGIFLFQELRPGNKAPLVNLHLFSRWNFSFSSISNVMLGFVLYSAVYLIPLYLAEAHGYSARQSGEVMAWIGMPQLLIIPCMPWLMQRFDPRRLLSLGFLLFFISLIMNLKLGPNDSGPQLLIPNLIRAVGQAMVFPPITMIATAGIAAVDAGSASALFNMLRNLGGAVGIATVETFVTNREKFHSFIINQHVSLLEPATRSRIDATQHYFEAHGMSDPNDARHQAIILLGKTIRQQANYFAYGDAFGLLALGMLLALAASLCIRRVSGPAPPGAH</sequence>
<feature type="transmembrane region" description="Helical" evidence="8">
    <location>
        <begin position="82"/>
        <end position="101"/>
    </location>
</feature>
<comment type="similarity">
    <text evidence="2">Belongs to the major facilitator superfamily. EmrB family.</text>
</comment>
<dbReference type="AlphaFoldDB" id="A0A0D6PJ19"/>
<evidence type="ECO:0000256" key="6">
    <source>
        <dbReference type="ARBA" id="ARBA00022989"/>
    </source>
</evidence>
<comment type="subcellular location">
    <subcellularLocation>
        <location evidence="1">Cell membrane</location>
        <topology evidence="1">Multi-pass membrane protein</topology>
    </subcellularLocation>
</comment>
<evidence type="ECO:0000313" key="10">
    <source>
        <dbReference type="EMBL" id="GAN80819.1"/>
    </source>
</evidence>
<feature type="transmembrane region" description="Helical" evidence="8">
    <location>
        <begin position="486"/>
        <end position="508"/>
    </location>
</feature>
<feature type="transmembrane region" description="Helical" evidence="8">
    <location>
        <begin position="234"/>
        <end position="252"/>
    </location>
</feature>
<proteinExistence type="inferred from homology"/>
<keyword evidence="11" id="KW-1185">Reference proteome</keyword>
<evidence type="ECO:0000313" key="11">
    <source>
        <dbReference type="Proteomes" id="UP000032668"/>
    </source>
</evidence>
<dbReference type="PRINTS" id="PR01036">
    <property type="entry name" value="TCRTETB"/>
</dbReference>
<dbReference type="InterPro" id="IPR036259">
    <property type="entry name" value="MFS_trans_sf"/>
</dbReference>
<dbReference type="Proteomes" id="UP000032668">
    <property type="component" value="Unassembled WGS sequence"/>
</dbReference>
<feature type="transmembrane region" description="Helical" evidence="8">
    <location>
        <begin position="54"/>
        <end position="75"/>
    </location>
</feature>
<feature type="domain" description="Major facilitator superfamily (MFS) profile" evidence="9">
    <location>
        <begin position="16"/>
        <end position="515"/>
    </location>
</feature>
<dbReference type="InterPro" id="IPR004638">
    <property type="entry name" value="EmrB-like"/>
</dbReference>
<dbReference type="OrthoDB" id="9771737at2"/>
<keyword evidence="7 8" id="KW-0472">Membrane</keyword>
<accession>A0A0D6PJ19</accession>
<dbReference type="GO" id="GO:0022857">
    <property type="term" value="F:transmembrane transporter activity"/>
    <property type="evidence" value="ECO:0007669"/>
    <property type="project" value="InterPro"/>
</dbReference>
<keyword evidence="5 8" id="KW-0812">Transmembrane</keyword>
<dbReference type="PANTHER" id="PTHR42718:SF9">
    <property type="entry name" value="MAJOR FACILITATOR SUPERFAMILY MULTIDRUG TRANSPORTER MFSC"/>
    <property type="match status" value="1"/>
</dbReference>
<dbReference type="Gene3D" id="1.20.1720.10">
    <property type="entry name" value="Multidrug resistance protein D"/>
    <property type="match status" value="1"/>
</dbReference>
<evidence type="ECO:0000256" key="1">
    <source>
        <dbReference type="ARBA" id="ARBA00004651"/>
    </source>
</evidence>
<feature type="transmembrane region" description="Helical" evidence="8">
    <location>
        <begin position="340"/>
        <end position="359"/>
    </location>
</feature>
<evidence type="ECO:0000256" key="7">
    <source>
        <dbReference type="ARBA" id="ARBA00023136"/>
    </source>
</evidence>
<dbReference type="Gene3D" id="1.20.1250.20">
    <property type="entry name" value="MFS general substrate transporter like domains"/>
    <property type="match status" value="1"/>
</dbReference>
<dbReference type="InterPro" id="IPR020846">
    <property type="entry name" value="MFS_dom"/>
</dbReference>
<evidence type="ECO:0000256" key="3">
    <source>
        <dbReference type="ARBA" id="ARBA00022448"/>
    </source>
</evidence>
<dbReference type="SUPFAM" id="SSF103473">
    <property type="entry name" value="MFS general substrate transporter"/>
    <property type="match status" value="1"/>
</dbReference>
<reference evidence="10 11" key="1">
    <citation type="submission" date="2012-11" db="EMBL/GenBank/DDBJ databases">
        <title>Whole genome sequence of Acidocella aminolytica 101 = DSM 11237.</title>
        <authorList>
            <person name="Azuma Y."/>
            <person name="Higashiura N."/>
            <person name="Hirakawa H."/>
            <person name="Matsushita K."/>
        </authorList>
    </citation>
    <scope>NUCLEOTIDE SEQUENCE [LARGE SCALE GENOMIC DNA]</scope>
    <source>
        <strain evidence="11">101 / DSM 11237</strain>
    </source>
</reference>
<feature type="transmembrane region" description="Helical" evidence="8">
    <location>
        <begin position="379"/>
        <end position="399"/>
    </location>
</feature>
<feature type="transmembrane region" description="Helical" evidence="8">
    <location>
        <begin position="107"/>
        <end position="132"/>
    </location>
</feature>
<protein>
    <submittedName>
        <fullName evidence="10">Major facilitator superfamily multidrug resistance transporter EmrB/QacA</fullName>
    </submittedName>
</protein>
<dbReference type="PROSITE" id="PS50850">
    <property type="entry name" value="MFS"/>
    <property type="match status" value="1"/>
</dbReference>
<dbReference type="InterPro" id="IPR011701">
    <property type="entry name" value="MFS"/>
</dbReference>
<dbReference type="CDD" id="cd17503">
    <property type="entry name" value="MFS_LmrB_MDR_like"/>
    <property type="match status" value="1"/>
</dbReference>
<keyword evidence="6 8" id="KW-1133">Transmembrane helix</keyword>
<dbReference type="STRING" id="1120923.SAMN02746095_00164"/>
<evidence type="ECO:0000256" key="4">
    <source>
        <dbReference type="ARBA" id="ARBA00022475"/>
    </source>
</evidence>
<evidence type="ECO:0000256" key="8">
    <source>
        <dbReference type="SAM" id="Phobius"/>
    </source>
</evidence>